<accession>A0A2S7WSP4</accession>
<evidence type="ECO:0000313" key="1">
    <source>
        <dbReference type="EMBL" id="PQJ80618.1"/>
    </source>
</evidence>
<name>A0A2S7WSP4_9FLAO</name>
<gene>
    <name evidence="1" type="ORF">BTO18_16180</name>
</gene>
<proteinExistence type="predicted"/>
<dbReference type="AlphaFoldDB" id="A0A2S7WSP4"/>
<dbReference type="Proteomes" id="UP000238882">
    <property type="component" value="Unassembled WGS sequence"/>
</dbReference>
<reference evidence="1 2" key="1">
    <citation type="submission" date="2016-12" db="EMBL/GenBank/DDBJ databases">
        <title>Trade-off between light-utilization and light-protection in marine flavobacteria.</title>
        <authorList>
            <person name="Kumagai Y."/>
            <person name="Yoshizawa S."/>
            <person name="Kogure K."/>
            <person name="Iwasaki W."/>
        </authorList>
    </citation>
    <scope>NUCLEOTIDE SEQUENCE [LARGE SCALE GENOMIC DNA]</scope>
    <source>
        <strain evidence="1 2">NBRC 108759</strain>
    </source>
</reference>
<protein>
    <submittedName>
        <fullName evidence="1">Uncharacterized protein</fullName>
    </submittedName>
</protein>
<comment type="caution">
    <text evidence="1">The sequence shown here is derived from an EMBL/GenBank/DDBJ whole genome shotgun (WGS) entry which is preliminary data.</text>
</comment>
<evidence type="ECO:0000313" key="2">
    <source>
        <dbReference type="Proteomes" id="UP000238882"/>
    </source>
</evidence>
<sequence length="194" mass="22685">MGIISCEDDCGPFPNKFKISSLNSETLQIEVLNEKYKIKLSEIENNSVSYEEYSLRITAEIETYFAYEENKIKNIFVENSYACSPAPPKTDEKITNIEIYTNNDYNSMNKSGQNINQLFDVLILNHFSSFPYYEKFDLIEYINTNPSVANELIFVLKEAPENNDNFIFEIKYYQNGIDLNEYSFVTNEIQIRKE</sequence>
<organism evidence="1 2">
    <name type="scientific">Polaribacter porphyrae</name>
    <dbReference type="NCBI Taxonomy" id="1137780"/>
    <lineage>
        <taxon>Bacteria</taxon>
        <taxon>Pseudomonadati</taxon>
        <taxon>Bacteroidota</taxon>
        <taxon>Flavobacteriia</taxon>
        <taxon>Flavobacteriales</taxon>
        <taxon>Flavobacteriaceae</taxon>
    </lineage>
</organism>
<keyword evidence="2" id="KW-1185">Reference proteome</keyword>
<dbReference type="EMBL" id="MSCN01000001">
    <property type="protein sequence ID" value="PQJ80618.1"/>
    <property type="molecule type" value="Genomic_DNA"/>
</dbReference>